<evidence type="ECO:0000313" key="5">
    <source>
        <dbReference type="Proteomes" id="UP001222325"/>
    </source>
</evidence>
<comment type="caution">
    <text evidence="4">The sequence shown here is derived from an EMBL/GenBank/DDBJ whole genome shotgun (WGS) entry which is preliminary data.</text>
</comment>
<dbReference type="Proteomes" id="UP001222325">
    <property type="component" value="Unassembled WGS sequence"/>
</dbReference>
<dbReference type="InterPro" id="IPR010285">
    <property type="entry name" value="DNA_helicase_pif1-like_DEAD"/>
</dbReference>
<feature type="domain" description="DNA helicase Pif1-like DEAD-box helicase" evidence="3">
    <location>
        <begin position="355"/>
        <end position="486"/>
    </location>
</feature>
<keyword evidence="1" id="KW-0547">Nucleotide-binding</keyword>
<comment type="cofactor">
    <cofactor evidence="1">
        <name>Mg(2+)</name>
        <dbReference type="ChEBI" id="CHEBI:18420"/>
    </cofactor>
</comment>
<keyword evidence="1" id="KW-0233">DNA recombination</keyword>
<keyword evidence="1" id="KW-0234">DNA repair</keyword>
<keyword evidence="1" id="KW-0347">Helicase</keyword>
<feature type="region of interest" description="Disordered" evidence="2">
    <location>
        <begin position="257"/>
        <end position="283"/>
    </location>
</feature>
<reference evidence="4" key="1">
    <citation type="submission" date="2023-03" db="EMBL/GenBank/DDBJ databases">
        <title>Massive genome expansion in bonnet fungi (Mycena s.s.) driven by repeated elements and novel gene families across ecological guilds.</title>
        <authorList>
            <consortium name="Lawrence Berkeley National Laboratory"/>
            <person name="Harder C.B."/>
            <person name="Miyauchi S."/>
            <person name="Viragh M."/>
            <person name="Kuo A."/>
            <person name="Thoen E."/>
            <person name="Andreopoulos B."/>
            <person name="Lu D."/>
            <person name="Skrede I."/>
            <person name="Drula E."/>
            <person name="Henrissat B."/>
            <person name="Morin E."/>
            <person name="Kohler A."/>
            <person name="Barry K."/>
            <person name="LaButti K."/>
            <person name="Morin E."/>
            <person name="Salamov A."/>
            <person name="Lipzen A."/>
            <person name="Mereny Z."/>
            <person name="Hegedus B."/>
            <person name="Baldrian P."/>
            <person name="Stursova M."/>
            <person name="Weitz H."/>
            <person name="Taylor A."/>
            <person name="Grigoriev I.V."/>
            <person name="Nagy L.G."/>
            <person name="Martin F."/>
            <person name="Kauserud H."/>
        </authorList>
    </citation>
    <scope>NUCLEOTIDE SEQUENCE</scope>
    <source>
        <strain evidence="4">CBHHK173m</strain>
    </source>
</reference>
<dbReference type="EMBL" id="JARJCN010000050">
    <property type="protein sequence ID" value="KAJ7081411.1"/>
    <property type="molecule type" value="Genomic_DNA"/>
</dbReference>
<dbReference type="EC" id="5.6.2.3" evidence="1"/>
<dbReference type="GO" id="GO:0000723">
    <property type="term" value="P:telomere maintenance"/>
    <property type="evidence" value="ECO:0007669"/>
    <property type="project" value="InterPro"/>
</dbReference>
<dbReference type="GO" id="GO:0006281">
    <property type="term" value="P:DNA repair"/>
    <property type="evidence" value="ECO:0007669"/>
    <property type="project" value="UniProtKB-KW"/>
</dbReference>
<dbReference type="AlphaFoldDB" id="A0AAD6TY21"/>
<dbReference type="InterPro" id="IPR051055">
    <property type="entry name" value="PIF1_helicase"/>
</dbReference>
<keyword evidence="5" id="KW-1185">Reference proteome</keyword>
<organism evidence="4 5">
    <name type="scientific">Mycena belliarum</name>
    <dbReference type="NCBI Taxonomy" id="1033014"/>
    <lineage>
        <taxon>Eukaryota</taxon>
        <taxon>Fungi</taxon>
        <taxon>Dikarya</taxon>
        <taxon>Basidiomycota</taxon>
        <taxon>Agaricomycotina</taxon>
        <taxon>Agaricomycetes</taxon>
        <taxon>Agaricomycetidae</taxon>
        <taxon>Agaricales</taxon>
        <taxon>Marasmiineae</taxon>
        <taxon>Mycenaceae</taxon>
        <taxon>Mycena</taxon>
    </lineage>
</organism>
<dbReference type="GO" id="GO:0016787">
    <property type="term" value="F:hydrolase activity"/>
    <property type="evidence" value="ECO:0007669"/>
    <property type="project" value="UniProtKB-KW"/>
</dbReference>
<dbReference type="GO" id="GO:0006310">
    <property type="term" value="P:DNA recombination"/>
    <property type="evidence" value="ECO:0007669"/>
    <property type="project" value="UniProtKB-KW"/>
</dbReference>
<evidence type="ECO:0000313" key="4">
    <source>
        <dbReference type="EMBL" id="KAJ7081411.1"/>
    </source>
</evidence>
<dbReference type="InterPro" id="IPR027417">
    <property type="entry name" value="P-loop_NTPase"/>
</dbReference>
<gene>
    <name evidence="4" type="ORF">B0H15DRAFT_953122</name>
</gene>
<name>A0AAD6TY21_9AGAR</name>
<dbReference type="GO" id="GO:0005524">
    <property type="term" value="F:ATP binding"/>
    <property type="evidence" value="ECO:0007669"/>
    <property type="project" value="UniProtKB-KW"/>
</dbReference>
<accession>A0AAD6TY21</accession>
<feature type="compositionally biased region" description="Basic and acidic residues" evidence="2">
    <location>
        <begin position="269"/>
        <end position="283"/>
    </location>
</feature>
<proteinExistence type="inferred from homology"/>
<keyword evidence="1" id="KW-0067">ATP-binding</keyword>
<dbReference type="Gene3D" id="3.40.50.300">
    <property type="entry name" value="P-loop containing nucleotide triphosphate hydrolases"/>
    <property type="match status" value="1"/>
</dbReference>
<dbReference type="PANTHER" id="PTHR47642">
    <property type="entry name" value="ATP-DEPENDENT DNA HELICASE"/>
    <property type="match status" value="1"/>
</dbReference>
<evidence type="ECO:0000259" key="3">
    <source>
        <dbReference type="Pfam" id="PF05970"/>
    </source>
</evidence>
<dbReference type="GO" id="GO:0043139">
    <property type="term" value="F:5'-3' DNA helicase activity"/>
    <property type="evidence" value="ECO:0007669"/>
    <property type="project" value="UniProtKB-EC"/>
</dbReference>
<keyword evidence="1" id="KW-0227">DNA damage</keyword>
<protein>
    <recommendedName>
        <fullName evidence="1">ATP-dependent DNA helicase</fullName>
        <ecNumber evidence="1">5.6.2.3</ecNumber>
    </recommendedName>
</protein>
<evidence type="ECO:0000256" key="2">
    <source>
        <dbReference type="SAM" id="MobiDB-lite"/>
    </source>
</evidence>
<comment type="similarity">
    <text evidence="1">Belongs to the helicase family.</text>
</comment>
<keyword evidence="1" id="KW-0378">Hydrolase</keyword>
<dbReference type="Pfam" id="PF05970">
    <property type="entry name" value="PIF1"/>
    <property type="match status" value="1"/>
</dbReference>
<comment type="catalytic activity">
    <reaction evidence="1">
        <text>ATP + H2O = ADP + phosphate + H(+)</text>
        <dbReference type="Rhea" id="RHEA:13065"/>
        <dbReference type="ChEBI" id="CHEBI:15377"/>
        <dbReference type="ChEBI" id="CHEBI:15378"/>
        <dbReference type="ChEBI" id="CHEBI:30616"/>
        <dbReference type="ChEBI" id="CHEBI:43474"/>
        <dbReference type="ChEBI" id="CHEBI:456216"/>
        <dbReference type="EC" id="5.6.2.3"/>
    </reaction>
</comment>
<dbReference type="PANTHER" id="PTHR47642:SF5">
    <property type="entry name" value="ATP-DEPENDENT DNA HELICASE"/>
    <property type="match status" value="1"/>
</dbReference>
<evidence type="ECO:0000256" key="1">
    <source>
        <dbReference type="RuleBase" id="RU363044"/>
    </source>
</evidence>
<sequence length="824" mass="91121">MRVLRSATSSKQLPPKPHQYWAVNDVVLYMFKFLALVDLLPLTHLNHHLRARTMSYLRGRVTRYTAPFFLQPTDLLHTPTQNTQLTNFFDVLDDTASWIVGSVALAVASTLSDPPRPDNLNIIALQRRAGCWYSFMIDCAGFVPVYSGQASGAYARTGSIFSTFQHPLVPAMSVTITFTPRRHLGFLFFASPNTDQLVAISASEIITPYLDAVSAQAHILGWRPTMRVVTQYPITLHPTYRVTTAFPGAIDLHNSTKEWTRRGSPGCTHRSESMEGSRDDRFAEDATTTAESLRIFEDEDGRLPEQLQTLPMFASPAISGPRCPASLTLHQHAVVKIVEGHHQQALRAAPQRVQQLLMFVRGPAGSGKSSLILALEQLFVTLGQPQLFAKTACTVPSAALIGGHAVAGWAGIPAGLSSTMDWLHRPTPAADTRILAAAYLAIDHWSMLSCEWLVQLEAKLSFVRARFDPLNNLPFGGLNIIIFGDTHGQRRFLRPGTPFYHEPTNATEYGRRGQQLNSMFQTVLTLEHATAEPDDKWARLLAEMRAGRATNDGTSTLGRRTLTNRSPNLPNFYKAPWATAPLIATHCAVVAKWNAKALLKHRRLTGHTIYVIKAEDRFAGVGGKRLNAMEQERLAQLPVKITRLPTLVALAVGAPVFLQHGGSWDLAHIIDITPDAREIPANDDMRLVLDHLPTVTVRLVQDDQLFVVPPSTSTFRHEMFEDGISGIIERRQIKMRLAFAMLAHEAHGHSFEAVILDLATPPMMRPMDYFLLHSVLSKARSVDTVIILRTLATPPVVAPPALIAADNTVTALSTITMIRSLLFS</sequence>